<keyword evidence="4" id="KW-1185">Reference proteome</keyword>
<evidence type="ECO:0000256" key="1">
    <source>
        <dbReference type="SAM" id="MobiDB-lite"/>
    </source>
</evidence>
<sequence length="342" mass="38021">MKKHNFVILFVLLSSLMPLSGKATKFSTVKNSSTTIANVLNKKGDKQPSGDTKPNKADKNKSKFTGEFTTDFTAKNGLIYVNAELNGKPASFVLDSGLGSDLILNSNSKLLEDLKESDVCISGMGSGKCRQIETSWVSTFNWKGIMVSDVDVVAMPLSNLGGNDNFAGIIGFNMFKNYQLTFDYQHHNLKVSTNKNLEKEIKENGKLLSTIPFEMKEHMPVFDVEINGKTYKMGLDTGASVNVINIKYFDGFTNSLTKIQEVSMKGFGGESKVKRGSIKETRIGGLTYDNMDYNFENASLNNLNKEYKYGIDGLIGYDFLKKYITVVDFNSKEIRIYEGSKN</sequence>
<keyword evidence="2" id="KW-0732">Signal</keyword>
<dbReference type="Proteomes" id="UP000199469">
    <property type="component" value="Unassembled WGS sequence"/>
</dbReference>
<dbReference type="SUPFAM" id="SSF50630">
    <property type="entry name" value="Acid proteases"/>
    <property type="match status" value="1"/>
</dbReference>
<protein>
    <submittedName>
        <fullName evidence="3">Aspartyl protease</fullName>
    </submittedName>
</protein>
<dbReference type="GO" id="GO:0006508">
    <property type="term" value="P:proteolysis"/>
    <property type="evidence" value="ECO:0007669"/>
    <property type="project" value="UniProtKB-KW"/>
</dbReference>
<dbReference type="Pfam" id="PF13650">
    <property type="entry name" value="Asp_protease_2"/>
    <property type="match status" value="2"/>
</dbReference>
<dbReference type="RefSeq" id="WP_089790889.1">
    <property type="nucleotide sequence ID" value="NZ_FOIU01000001.1"/>
</dbReference>
<dbReference type="GO" id="GO:0008233">
    <property type="term" value="F:peptidase activity"/>
    <property type="evidence" value="ECO:0007669"/>
    <property type="project" value="UniProtKB-KW"/>
</dbReference>
<keyword evidence="3" id="KW-0645">Protease</keyword>
<reference evidence="4" key="1">
    <citation type="submission" date="2016-10" db="EMBL/GenBank/DDBJ databases">
        <authorList>
            <person name="Varghese N."/>
            <person name="Submissions S."/>
        </authorList>
    </citation>
    <scope>NUCLEOTIDE SEQUENCE [LARGE SCALE GENOMIC DNA]</scope>
    <source>
        <strain evidence="4">DSM 17724</strain>
    </source>
</reference>
<evidence type="ECO:0000313" key="4">
    <source>
        <dbReference type="Proteomes" id="UP000199469"/>
    </source>
</evidence>
<gene>
    <name evidence="3" type="ORF">SAMN05421841_0968</name>
</gene>
<feature type="signal peptide" evidence="2">
    <location>
        <begin position="1"/>
        <end position="23"/>
    </location>
</feature>
<feature type="chain" id="PRO_5011571704" evidence="2">
    <location>
        <begin position="24"/>
        <end position="342"/>
    </location>
</feature>
<feature type="compositionally biased region" description="Basic and acidic residues" evidence="1">
    <location>
        <begin position="42"/>
        <end position="61"/>
    </location>
</feature>
<proteinExistence type="predicted"/>
<organism evidence="3 4">
    <name type="scientific">Chryseobacterium wanjuense</name>
    <dbReference type="NCBI Taxonomy" id="356305"/>
    <lineage>
        <taxon>Bacteria</taxon>
        <taxon>Pseudomonadati</taxon>
        <taxon>Bacteroidota</taxon>
        <taxon>Flavobacteriia</taxon>
        <taxon>Flavobacteriales</taxon>
        <taxon>Weeksellaceae</taxon>
        <taxon>Chryseobacterium group</taxon>
        <taxon>Chryseobacterium</taxon>
    </lineage>
</organism>
<dbReference type="InterPro" id="IPR021109">
    <property type="entry name" value="Peptidase_aspartic_dom_sf"/>
</dbReference>
<keyword evidence="3" id="KW-0378">Hydrolase</keyword>
<dbReference type="OrthoDB" id="3521766at2"/>
<dbReference type="EMBL" id="FOIU01000001">
    <property type="protein sequence ID" value="SEW08775.1"/>
    <property type="molecule type" value="Genomic_DNA"/>
</dbReference>
<dbReference type="STRING" id="356305.SAMN05421841_0968"/>
<dbReference type="InterPro" id="IPR034122">
    <property type="entry name" value="Retropepsin-like_bacterial"/>
</dbReference>
<dbReference type="CDD" id="cd05483">
    <property type="entry name" value="retropepsin_like_bacteria"/>
    <property type="match status" value="1"/>
</dbReference>
<dbReference type="Gene3D" id="2.40.70.10">
    <property type="entry name" value="Acid Proteases"/>
    <property type="match status" value="2"/>
</dbReference>
<dbReference type="AlphaFoldDB" id="A0A1I0P5J1"/>
<evidence type="ECO:0000313" key="3">
    <source>
        <dbReference type="EMBL" id="SEW08775.1"/>
    </source>
</evidence>
<feature type="region of interest" description="Disordered" evidence="1">
    <location>
        <begin position="41"/>
        <end position="62"/>
    </location>
</feature>
<evidence type="ECO:0000256" key="2">
    <source>
        <dbReference type="SAM" id="SignalP"/>
    </source>
</evidence>
<accession>A0A1I0P5J1</accession>
<name>A0A1I0P5J1_9FLAO</name>